<dbReference type="InterPro" id="IPR052164">
    <property type="entry name" value="Anthracycline_SecMetBiosynth"/>
</dbReference>
<comment type="caution">
    <text evidence="3">The sequence shown here is derived from an EMBL/GenBank/DDBJ whole genome shotgun (WGS) entry which is preliminary data.</text>
</comment>
<dbReference type="SUPFAM" id="SSF54593">
    <property type="entry name" value="Glyoxalase/Bleomycin resistance protein/Dihydroxybiphenyl dioxygenase"/>
    <property type="match status" value="1"/>
</dbReference>
<sequence>MIIHHSVNYVELPAPDLAAAKSFYGAAFGWSFADYGPPGAPAYVGFKSRPGDDEDGGFTPEAEPRGAGGPLILLYSDDLDATVTAVQDAGGTILQDPYEFPGGRRFHFADPAGNELGVWSSS</sequence>
<gene>
    <name evidence="3" type="ORF">GOARA_048_00170</name>
</gene>
<dbReference type="PANTHER" id="PTHR33993:SF1">
    <property type="entry name" value="GLYOXALASE FAMILY PROTEIN"/>
    <property type="match status" value="1"/>
</dbReference>
<feature type="domain" description="VOC" evidence="2">
    <location>
        <begin position="6"/>
        <end position="121"/>
    </location>
</feature>
<dbReference type="CDD" id="cd07247">
    <property type="entry name" value="SgaA_N_like"/>
    <property type="match status" value="1"/>
</dbReference>
<dbReference type="PROSITE" id="PS51819">
    <property type="entry name" value="VOC"/>
    <property type="match status" value="1"/>
</dbReference>
<keyword evidence="4" id="KW-1185">Reference proteome</keyword>
<evidence type="ECO:0000259" key="2">
    <source>
        <dbReference type="PROSITE" id="PS51819"/>
    </source>
</evidence>
<dbReference type="Pfam" id="PF00903">
    <property type="entry name" value="Glyoxalase"/>
    <property type="match status" value="1"/>
</dbReference>
<evidence type="ECO:0000313" key="3">
    <source>
        <dbReference type="EMBL" id="GAB09815.1"/>
    </source>
</evidence>
<protein>
    <recommendedName>
        <fullName evidence="2">VOC domain-containing protein</fullName>
    </recommendedName>
</protein>
<feature type="region of interest" description="Disordered" evidence="1">
    <location>
        <begin position="44"/>
        <end position="65"/>
    </location>
</feature>
<dbReference type="Proteomes" id="UP000035088">
    <property type="component" value="Unassembled WGS sequence"/>
</dbReference>
<dbReference type="EMBL" id="BAEE01000048">
    <property type="protein sequence ID" value="GAB09815.1"/>
    <property type="molecule type" value="Genomic_DNA"/>
</dbReference>
<dbReference type="Gene3D" id="3.10.180.10">
    <property type="entry name" value="2,3-Dihydroxybiphenyl 1,2-Dioxygenase, domain 1"/>
    <property type="match status" value="1"/>
</dbReference>
<evidence type="ECO:0000313" key="4">
    <source>
        <dbReference type="Proteomes" id="UP000035088"/>
    </source>
</evidence>
<dbReference type="RefSeq" id="WP_007321890.1">
    <property type="nucleotide sequence ID" value="NZ_BAEE01000048.1"/>
</dbReference>
<reference evidence="3 4" key="1">
    <citation type="submission" date="2011-11" db="EMBL/GenBank/DDBJ databases">
        <title>Whole genome shotgun sequence of Gordonia araii NBRC 100433.</title>
        <authorList>
            <person name="Yoshida Y."/>
            <person name="Hosoyama A."/>
            <person name="Tsuchikane K."/>
            <person name="Katsumata H."/>
            <person name="Yamazaki S."/>
            <person name="Fujita N."/>
        </authorList>
    </citation>
    <scope>NUCLEOTIDE SEQUENCE [LARGE SCALE GENOMIC DNA]</scope>
    <source>
        <strain evidence="3 4">NBRC 100433</strain>
    </source>
</reference>
<dbReference type="PANTHER" id="PTHR33993">
    <property type="entry name" value="GLYOXALASE-RELATED"/>
    <property type="match status" value="1"/>
</dbReference>
<dbReference type="InterPro" id="IPR037523">
    <property type="entry name" value="VOC_core"/>
</dbReference>
<accession>G7H1U0</accession>
<dbReference type="InterPro" id="IPR004360">
    <property type="entry name" value="Glyas_Fos-R_dOase_dom"/>
</dbReference>
<organism evidence="3 4">
    <name type="scientific">Gordonia araii NBRC 100433</name>
    <dbReference type="NCBI Taxonomy" id="1073574"/>
    <lineage>
        <taxon>Bacteria</taxon>
        <taxon>Bacillati</taxon>
        <taxon>Actinomycetota</taxon>
        <taxon>Actinomycetes</taxon>
        <taxon>Mycobacteriales</taxon>
        <taxon>Gordoniaceae</taxon>
        <taxon>Gordonia</taxon>
    </lineage>
</organism>
<name>G7H1U0_9ACTN</name>
<proteinExistence type="predicted"/>
<dbReference type="STRING" id="1073574.GOARA_048_00170"/>
<dbReference type="OrthoDB" id="9793039at2"/>
<evidence type="ECO:0000256" key="1">
    <source>
        <dbReference type="SAM" id="MobiDB-lite"/>
    </source>
</evidence>
<dbReference type="AlphaFoldDB" id="G7H1U0"/>
<dbReference type="InterPro" id="IPR029068">
    <property type="entry name" value="Glyas_Bleomycin-R_OHBP_Dase"/>
</dbReference>